<dbReference type="Pfam" id="PF01633">
    <property type="entry name" value="Choline_kinase"/>
    <property type="match status" value="1"/>
</dbReference>
<evidence type="ECO:0000313" key="2">
    <source>
        <dbReference type="Proteomes" id="UP000637002"/>
    </source>
</evidence>
<dbReference type="Proteomes" id="UP000637002">
    <property type="component" value="Unassembled WGS sequence"/>
</dbReference>
<reference evidence="1" key="1">
    <citation type="journal article" date="2014" name="Int. J. Syst. Evol. Microbiol.">
        <title>Complete genome sequence of Corynebacterium casei LMG S-19264T (=DSM 44701T), isolated from a smear-ripened cheese.</title>
        <authorList>
            <consortium name="US DOE Joint Genome Institute (JGI-PGF)"/>
            <person name="Walter F."/>
            <person name="Albersmeier A."/>
            <person name="Kalinowski J."/>
            <person name="Ruckert C."/>
        </authorList>
    </citation>
    <scope>NUCLEOTIDE SEQUENCE</scope>
    <source>
        <strain evidence="1">CGMCC 1.12919</strain>
    </source>
</reference>
<comment type="caution">
    <text evidence="1">The sequence shown here is derived from an EMBL/GenBank/DDBJ whole genome shotgun (WGS) entry which is preliminary data.</text>
</comment>
<proteinExistence type="predicted"/>
<organism evidence="1 2">
    <name type="scientific">Chelatococcus reniformis</name>
    <dbReference type="NCBI Taxonomy" id="1494448"/>
    <lineage>
        <taxon>Bacteria</taxon>
        <taxon>Pseudomonadati</taxon>
        <taxon>Pseudomonadota</taxon>
        <taxon>Alphaproteobacteria</taxon>
        <taxon>Hyphomicrobiales</taxon>
        <taxon>Chelatococcaceae</taxon>
        <taxon>Chelatococcus</taxon>
    </lineage>
</organism>
<dbReference type="Gene3D" id="3.30.200.20">
    <property type="entry name" value="Phosphorylase Kinase, domain 1"/>
    <property type="match status" value="1"/>
</dbReference>
<reference evidence="1" key="2">
    <citation type="submission" date="2020-09" db="EMBL/GenBank/DDBJ databases">
        <authorList>
            <person name="Sun Q."/>
            <person name="Zhou Y."/>
        </authorList>
    </citation>
    <scope>NUCLEOTIDE SEQUENCE</scope>
    <source>
        <strain evidence="1">CGMCC 1.12919</strain>
    </source>
</reference>
<keyword evidence="2" id="KW-1185">Reference proteome</keyword>
<dbReference type="Gene3D" id="3.90.1200.10">
    <property type="match status" value="1"/>
</dbReference>
<dbReference type="InterPro" id="IPR011009">
    <property type="entry name" value="Kinase-like_dom_sf"/>
</dbReference>
<dbReference type="GO" id="GO:0006646">
    <property type="term" value="P:phosphatidylethanolamine biosynthetic process"/>
    <property type="evidence" value="ECO:0007669"/>
    <property type="project" value="TreeGrafter"/>
</dbReference>
<dbReference type="EMBL" id="BMGG01000009">
    <property type="protein sequence ID" value="GGC85112.1"/>
    <property type="molecule type" value="Genomic_DNA"/>
</dbReference>
<keyword evidence="1" id="KW-0418">Kinase</keyword>
<name>A0A916US55_9HYPH</name>
<evidence type="ECO:0000313" key="1">
    <source>
        <dbReference type="EMBL" id="GGC85112.1"/>
    </source>
</evidence>
<sequence>MSTIAIEDAIAKVGMWAGRPLRFERIAAGITNLNWRITLSDPQEIYFLKIHGPGTESFIDRDVAHEAAIKAGDAGIAPRLLFYDAADGIEVYEYLHGFRSCGVLETQHPTIRENIVRAYKTVHATQTLSVVKDGFAQLDQHLNRLRRMGAELPRDFEEMLWQRRRAEAAIRAAGMDLVACFNDGYVSNYMYNDDLEVKIIDWEYAANNDPYWDLTMFSWENFYTDSQSRRELIEIYDGAYREDIAARVHLYVGVASIVWGLWATYQSLTSSIPFDFGKYADLIFARGRMAMAVPEWERALVTV</sequence>
<dbReference type="RefSeq" id="WP_188611777.1">
    <property type="nucleotide sequence ID" value="NZ_BMGG01000009.1"/>
</dbReference>
<dbReference type="PANTHER" id="PTHR22603:SF66">
    <property type="entry name" value="ETHANOLAMINE KINASE"/>
    <property type="match status" value="1"/>
</dbReference>
<keyword evidence="1" id="KW-0808">Transferase</keyword>
<dbReference type="CDD" id="cd05151">
    <property type="entry name" value="ChoK-like"/>
    <property type="match status" value="1"/>
</dbReference>
<accession>A0A916US55</accession>
<protein>
    <submittedName>
        <fullName evidence="1">Choline kinase</fullName>
    </submittedName>
</protein>
<gene>
    <name evidence="1" type="ORF">GCM10010994_48730</name>
</gene>
<dbReference type="PANTHER" id="PTHR22603">
    <property type="entry name" value="CHOLINE/ETHANOALAMINE KINASE"/>
    <property type="match status" value="1"/>
</dbReference>
<dbReference type="GO" id="GO:0004305">
    <property type="term" value="F:ethanolamine kinase activity"/>
    <property type="evidence" value="ECO:0007669"/>
    <property type="project" value="TreeGrafter"/>
</dbReference>
<dbReference type="GO" id="GO:0005737">
    <property type="term" value="C:cytoplasm"/>
    <property type="evidence" value="ECO:0007669"/>
    <property type="project" value="TreeGrafter"/>
</dbReference>
<dbReference type="SUPFAM" id="SSF56112">
    <property type="entry name" value="Protein kinase-like (PK-like)"/>
    <property type="match status" value="1"/>
</dbReference>
<dbReference type="AlphaFoldDB" id="A0A916US55"/>